<name>A0A1S9M3E3_9MOLU</name>
<keyword evidence="3 8" id="KW-0694">RNA-binding</keyword>
<dbReference type="InterPro" id="IPR005324">
    <property type="entry name" value="Ribosomal_uS5_C"/>
</dbReference>
<dbReference type="EMBL" id="MWKN01000015">
    <property type="protein sequence ID" value="OOP59771.1"/>
    <property type="molecule type" value="Genomic_DNA"/>
</dbReference>
<dbReference type="Proteomes" id="UP001383392">
    <property type="component" value="Unassembled WGS sequence"/>
</dbReference>
<accession>A0A1S9M3E3</accession>
<evidence type="ECO:0000313" key="11">
    <source>
        <dbReference type="EMBL" id="MEK0308943.1"/>
    </source>
</evidence>
<dbReference type="InterPro" id="IPR020568">
    <property type="entry name" value="Ribosomal_Su5_D2-typ_SF"/>
</dbReference>
<dbReference type="InterPro" id="IPR000851">
    <property type="entry name" value="Ribosomal_uS5"/>
</dbReference>
<dbReference type="GO" id="GO:0005737">
    <property type="term" value="C:cytoplasm"/>
    <property type="evidence" value="ECO:0007669"/>
    <property type="project" value="UniProtKB-ARBA"/>
</dbReference>
<dbReference type="Gene3D" id="3.30.160.20">
    <property type="match status" value="1"/>
</dbReference>
<dbReference type="HAMAP" id="MF_01307_B">
    <property type="entry name" value="Ribosomal_uS5_B"/>
    <property type="match status" value="1"/>
</dbReference>
<evidence type="ECO:0000256" key="8">
    <source>
        <dbReference type="HAMAP-Rule" id="MF_01307"/>
    </source>
</evidence>
<dbReference type="Pfam" id="PF00333">
    <property type="entry name" value="Ribosomal_S5"/>
    <property type="match status" value="1"/>
</dbReference>
<dbReference type="GO" id="GO:0019843">
    <property type="term" value="F:rRNA binding"/>
    <property type="evidence" value="ECO:0007669"/>
    <property type="project" value="UniProtKB-UniRule"/>
</dbReference>
<comment type="domain">
    <text evidence="8">The N-terminal domain interacts with the head of the 30S subunit; the C-terminal domain interacts with the body and contacts protein S4. The interaction surface between S4 and S5 is involved in control of translational fidelity.</text>
</comment>
<evidence type="ECO:0000313" key="14">
    <source>
        <dbReference type="Proteomes" id="UP001383392"/>
    </source>
</evidence>
<evidence type="ECO:0000256" key="1">
    <source>
        <dbReference type="ARBA" id="ARBA00008945"/>
    </source>
</evidence>
<keyword evidence="2 8" id="KW-0699">rRNA-binding</keyword>
<keyword evidence="4 8" id="KW-0689">Ribosomal protein</keyword>
<protein>
    <recommendedName>
        <fullName evidence="6 8">Small ribosomal subunit protein uS5</fullName>
    </recommendedName>
</protein>
<comment type="caution">
    <text evidence="12">The sequence shown here is derived from an EMBL/GenBank/DDBJ whole genome shotgun (WGS) entry which is preliminary data.</text>
</comment>
<dbReference type="GO" id="GO:0006412">
    <property type="term" value="P:translation"/>
    <property type="evidence" value="ECO:0007669"/>
    <property type="project" value="UniProtKB-UniRule"/>
</dbReference>
<dbReference type="GO" id="GO:0003735">
    <property type="term" value="F:structural constituent of ribosome"/>
    <property type="evidence" value="ECO:0007669"/>
    <property type="project" value="UniProtKB-UniRule"/>
</dbReference>
<sequence>MKRELSNKKKFSSLEEKIVKISKIVKVVKGGRRFRFSALVVVGDQKGNVGFASCKAQEVLEAIKKAVEKAKKNLFCVALNGTTIPHEIIGRFGATKFFLKPASKGTGIIAGGTAARSIFKLAGITDIITKTFGSRTHINVLRATVNGLKQLKNIKDVEKLRGITLQNRIRGIAK</sequence>
<evidence type="ECO:0000256" key="4">
    <source>
        <dbReference type="ARBA" id="ARBA00022980"/>
    </source>
</evidence>
<comment type="subunit">
    <text evidence="7 8">Part of the 30S ribosomal subunit. Contacts proteins S4 and S8.</text>
</comment>
<dbReference type="OrthoDB" id="9809045at2"/>
<dbReference type="AlphaFoldDB" id="A0A1S9M3E3"/>
<dbReference type="PANTHER" id="PTHR48277">
    <property type="entry name" value="MITOCHONDRIAL RIBOSOMAL PROTEIN S5"/>
    <property type="match status" value="1"/>
</dbReference>
<evidence type="ECO:0000313" key="12">
    <source>
        <dbReference type="EMBL" id="OOP59771.1"/>
    </source>
</evidence>
<dbReference type="RefSeq" id="WP_078122910.1">
    <property type="nucleotide sequence ID" value="NZ_JAOSJG010000002.1"/>
</dbReference>
<keyword evidence="14" id="KW-1185">Reference proteome</keyword>
<dbReference type="EMBL" id="JAOSJG010000002">
    <property type="protein sequence ID" value="MEK0308943.1"/>
    <property type="molecule type" value="Genomic_DNA"/>
</dbReference>
<dbReference type="Pfam" id="PF03719">
    <property type="entry name" value="Ribosomal_S5_C"/>
    <property type="match status" value="1"/>
</dbReference>
<dbReference type="InterPro" id="IPR013810">
    <property type="entry name" value="Ribosomal_uS5_N"/>
</dbReference>
<evidence type="ECO:0000256" key="9">
    <source>
        <dbReference type="RuleBase" id="RU003823"/>
    </source>
</evidence>
<feature type="domain" description="S5 DRBM" evidence="10">
    <location>
        <begin position="14"/>
        <end position="77"/>
    </location>
</feature>
<dbReference type="FunFam" id="3.30.230.10:FF:000002">
    <property type="entry name" value="30S ribosomal protein S5"/>
    <property type="match status" value="1"/>
</dbReference>
<dbReference type="GO" id="GO:0015935">
    <property type="term" value="C:small ribosomal subunit"/>
    <property type="evidence" value="ECO:0007669"/>
    <property type="project" value="InterPro"/>
</dbReference>
<comment type="function">
    <text evidence="8">Located at the back of the 30S subunit body where it stabilizes the conformation of the head with respect to the body.</text>
</comment>
<evidence type="ECO:0000313" key="13">
    <source>
        <dbReference type="Proteomes" id="UP000189722"/>
    </source>
</evidence>
<dbReference type="SUPFAM" id="SSF54211">
    <property type="entry name" value="Ribosomal protein S5 domain 2-like"/>
    <property type="match status" value="1"/>
</dbReference>
<reference evidence="12 13" key="1">
    <citation type="submission" date="2017-02" db="EMBL/GenBank/DDBJ databases">
        <title>A draft genome of 'Candidatus Phytoplasma aurantifolia' the agent of the witches-broom disease of lime.</title>
        <authorList>
            <person name="Foissac X."/>
            <person name="Carle P."/>
        </authorList>
    </citation>
    <scope>NUCLEOTIDE SEQUENCE [LARGE SCALE GENOMIC DNA]</scope>
    <source>
        <strain evidence="12 13">WBDL</strain>
    </source>
</reference>
<dbReference type="InterPro" id="IPR014721">
    <property type="entry name" value="Ribsml_uS5_D2-typ_fold_subgr"/>
</dbReference>
<evidence type="ECO:0000256" key="3">
    <source>
        <dbReference type="ARBA" id="ARBA00022884"/>
    </source>
</evidence>
<evidence type="ECO:0000256" key="6">
    <source>
        <dbReference type="ARBA" id="ARBA00035255"/>
    </source>
</evidence>
<dbReference type="Proteomes" id="UP000189722">
    <property type="component" value="Unassembled WGS sequence"/>
</dbReference>
<gene>
    <name evidence="8 11" type="primary">rpsE</name>
    <name evidence="12" type="ORF">B2G44_00505</name>
    <name evidence="11" type="ORF">OC712_00355</name>
</gene>
<dbReference type="PANTHER" id="PTHR48277:SF1">
    <property type="entry name" value="MITOCHONDRIAL RIBOSOMAL PROTEIN S5"/>
    <property type="match status" value="1"/>
</dbReference>
<dbReference type="SUPFAM" id="SSF54768">
    <property type="entry name" value="dsRNA-binding domain-like"/>
    <property type="match status" value="1"/>
</dbReference>
<reference evidence="11 14" key="2">
    <citation type="journal article" date="2023" name="Int. J. Syst. Evol. Microbiol.">
        <title>The observation of taxonomic boundaries for the 16SrII and 16SrXXV phytoplasmas using genome-based delimitation.</title>
        <authorList>
            <person name="Rodrigues Jardim B."/>
            <person name="Tran-Nguyen L.T.T."/>
            <person name="Gambley C."/>
            <person name="Al-Sadi A.M."/>
            <person name="Al-Subhi A.M."/>
            <person name="Foissac X."/>
            <person name="Salar P."/>
            <person name="Cai H."/>
            <person name="Yang J.Y."/>
            <person name="Davis R."/>
            <person name="Jones L."/>
            <person name="Rodoni B."/>
            <person name="Constable F.E."/>
        </authorList>
    </citation>
    <scope>NUCLEOTIDE SEQUENCE [LARGE SCALE GENOMIC DNA]</scope>
    <source>
        <strain evidence="11">BAWM-OMN-P75</strain>
    </source>
</reference>
<dbReference type="InterPro" id="IPR005712">
    <property type="entry name" value="Ribosomal_uS5_bac-type"/>
</dbReference>
<dbReference type="GO" id="GO:0042254">
    <property type="term" value="P:ribosome biogenesis"/>
    <property type="evidence" value="ECO:0007669"/>
    <property type="project" value="UniProtKB-ARBA"/>
</dbReference>
<keyword evidence="5 8" id="KW-0687">Ribonucleoprotein</keyword>
<dbReference type="PROSITE" id="PS00585">
    <property type="entry name" value="RIBOSOMAL_S5"/>
    <property type="match status" value="1"/>
</dbReference>
<proteinExistence type="inferred from homology"/>
<dbReference type="InterPro" id="IPR018192">
    <property type="entry name" value="Ribosomal_uS5_N_CS"/>
</dbReference>
<dbReference type="FunFam" id="3.30.160.20:FF:000001">
    <property type="entry name" value="30S ribosomal protein S5"/>
    <property type="match status" value="1"/>
</dbReference>
<dbReference type="STRING" id="180978.B2G44_00505"/>
<dbReference type="PROSITE" id="PS50881">
    <property type="entry name" value="S5_DSRBD"/>
    <property type="match status" value="1"/>
</dbReference>
<evidence type="ECO:0000256" key="7">
    <source>
        <dbReference type="ARBA" id="ARBA00062000"/>
    </source>
</evidence>
<dbReference type="NCBIfam" id="TIGR01021">
    <property type="entry name" value="rpsE_bact"/>
    <property type="match status" value="1"/>
</dbReference>
<evidence type="ECO:0000259" key="10">
    <source>
        <dbReference type="PROSITE" id="PS50881"/>
    </source>
</evidence>
<comment type="similarity">
    <text evidence="1 8 9">Belongs to the universal ribosomal protein uS5 family.</text>
</comment>
<comment type="function">
    <text evidence="8">With S4 and S12 plays an important role in translational accuracy.</text>
</comment>
<evidence type="ECO:0000256" key="5">
    <source>
        <dbReference type="ARBA" id="ARBA00023274"/>
    </source>
</evidence>
<organism evidence="12 13">
    <name type="scientific">Candidatus Phytoplasma citri</name>
    <dbReference type="NCBI Taxonomy" id="180978"/>
    <lineage>
        <taxon>Bacteria</taxon>
        <taxon>Bacillati</taxon>
        <taxon>Mycoplasmatota</taxon>
        <taxon>Mollicutes</taxon>
        <taxon>Acholeplasmatales</taxon>
        <taxon>Acholeplasmataceae</taxon>
        <taxon>Candidatus Phytoplasma</taxon>
        <taxon>16SrII (Peanut WB group)</taxon>
    </lineage>
</organism>
<evidence type="ECO:0000256" key="2">
    <source>
        <dbReference type="ARBA" id="ARBA00022730"/>
    </source>
</evidence>
<dbReference type="Gene3D" id="3.30.230.10">
    <property type="match status" value="1"/>
</dbReference>